<gene>
    <name evidence="1" type="ORF">JR316_010939</name>
</gene>
<sequence>MEDLLPFELWLEILSYIPRKHHRKLIGINRALYEYALDVIYQKIELSHDDESTLFTFTRLQNLNIAHRVQHLVVKPSFLYYEAPAVLPDPTSATDTESRTTPRKEFSLFHNSRRSGVVTTHHLHSEPQTSTDILLNTARRSIQHCTNIKELDIILNDNHFTMLVSLETFFQSLWQPGSILQRIRNLAITASSSALSQLILPSKFPSNFDANINSLDLTINPNRDLLSLQNSSLPSFLDRLKDNLTSLTLSGLMDPHIMHVLEVCPKFPRLSFFNSYISFNVQRTKQLEYLNRFLDAQSPTLQKMVLSPKPRVGTLNMGNYAYFRWLTLNGTGDERDLSFSGRTLSQLTSMELLHYDRWINGPAYHEVVFPDLSLIAPRLTALTIGQADLSFERVSELLALLPRHDGAYLLESLSISIEILSPELVDLLSTALSGLSSLTLRLSQYVLPSDLQQNADIPRGNYVIYA</sequence>
<organism evidence="1">
    <name type="scientific">Psilocybe cubensis</name>
    <name type="common">Psychedelic mushroom</name>
    <name type="synonym">Stropharia cubensis</name>
    <dbReference type="NCBI Taxonomy" id="181762"/>
    <lineage>
        <taxon>Eukaryota</taxon>
        <taxon>Fungi</taxon>
        <taxon>Dikarya</taxon>
        <taxon>Basidiomycota</taxon>
        <taxon>Agaricomycotina</taxon>
        <taxon>Agaricomycetes</taxon>
        <taxon>Agaricomycetidae</taxon>
        <taxon>Agaricales</taxon>
        <taxon>Agaricineae</taxon>
        <taxon>Strophariaceae</taxon>
        <taxon>Psilocybe</taxon>
    </lineage>
</organism>
<comment type="caution">
    <text evidence="1">The sequence shown here is derived from an EMBL/GenBank/DDBJ whole genome shotgun (WGS) entry which is preliminary data.</text>
</comment>
<name>A0A8H8CG96_PSICU</name>
<proteinExistence type="predicted"/>
<dbReference type="EMBL" id="JAFIQS010000012">
    <property type="protein sequence ID" value="KAG5164433.1"/>
    <property type="molecule type" value="Genomic_DNA"/>
</dbReference>
<evidence type="ECO:0000313" key="1">
    <source>
        <dbReference type="EMBL" id="KAG5164433.1"/>
    </source>
</evidence>
<dbReference type="AlphaFoldDB" id="A0A8H8CG96"/>
<protein>
    <recommendedName>
        <fullName evidence="2">F-box domain-containing protein</fullName>
    </recommendedName>
</protein>
<dbReference type="OrthoDB" id="3045471at2759"/>
<reference evidence="1" key="1">
    <citation type="submission" date="2021-02" db="EMBL/GenBank/DDBJ databases">
        <title>Psilocybe cubensis genome.</title>
        <authorList>
            <person name="Mckernan K.J."/>
            <person name="Crawford S."/>
            <person name="Trippe A."/>
            <person name="Kane L.T."/>
            <person name="Mclaughlin S."/>
        </authorList>
    </citation>
    <scope>NUCLEOTIDE SEQUENCE [LARGE SCALE GENOMIC DNA]</scope>
    <source>
        <strain evidence="1">MGC-MH-2018</strain>
    </source>
</reference>
<accession>A0A8H8CG96</accession>
<evidence type="ECO:0008006" key="2">
    <source>
        <dbReference type="Google" id="ProtNLM"/>
    </source>
</evidence>